<dbReference type="EMBL" id="JACAGB010000012">
    <property type="protein sequence ID" value="KAF6331856.1"/>
    <property type="molecule type" value="Genomic_DNA"/>
</dbReference>
<dbReference type="AlphaFoldDB" id="A0A7J7W3L6"/>
<protein>
    <submittedName>
        <fullName evidence="1">Uncharacterized protein</fullName>
    </submittedName>
</protein>
<evidence type="ECO:0000313" key="1">
    <source>
        <dbReference type="EMBL" id="KAF6331856.1"/>
    </source>
</evidence>
<organism evidence="1 2">
    <name type="scientific">Pipistrellus kuhlii</name>
    <name type="common">Kuhl's pipistrelle</name>
    <dbReference type="NCBI Taxonomy" id="59472"/>
    <lineage>
        <taxon>Eukaryota</taxon>
        <taxon>Metazoa</taxon>
        <taxon>Chordata</taxon>
        <taxon>Craniata</taxon>
        <taxon>Vertebrata</taxon>
        <taxon>Euteleostomi</taxon>
        <taxon>Mammalia</taxon>
        <taxon>Eutheria</taxon>
        <taxon>Laurasiatheria</taxon>
        <taxon>Chiroptera</taxon>
        <taxon>Yangochiroptera</taxon>
        <taxon>Vespertilionidae</taxon>
        <taxon>Pipistrellus</taxon>
    </lineage>
</organism>
<comment type="caution">
    <text evidence="1">The sequence shown here is derived from an EMBL/GenBank/DDBJ whole genome shotgun (WGS) entry which is preliminary data.</text>
</comment>
<name>A0A7J7W3L6_PIPKU</name>
<gene>
    <name evidence="1" type="ORF">mPipKuh1_008164</name>
</gene>
<evidence type="ECO:0000313" key="2">
    <source>
        <dbReference type="Proteomes" id="UP000558488"/>
    </source>
</evidence>
<proteinExistence type="predicted"/>
<keyword evidence="2" id="KW-1185">Reference proteome</keyword>
<accession>A0A7J7W3L6</accession>
<dbReference type="Proteomes" id="UP000558488">
    <property type="component" value="Unassembled WGS sequence"/>
</dbReference>
<sequence length="142" mass="15644">MCNSQSGIQIMVGVNAIFCQFEMHFNIFEIRMTSHNHSGQETGGPAAISCPCAVVSETLTIILDVAAVHELSVSVHQTFCLRKEPEFWLQSTCLPLTRIGWTRKSSTKSHLPAIKDLKDLKTTAEPLGETQHHQCSNPGPRG</sequence>
<reference evidence="1 2" key="1">
    <citation type="journal article" date="2020" name="Nature">
        <title>Six reference-quality genomes reveal evolution of bat adaptations.</title>
        <authorList>
            <person name="Jebb D."/>
            <person name="Huang Z."/>
            <person name="Pippel M."/>
            <person name="Hughes G.M."/>
            <person name="Lavrichenko K."/>
            <person name="Devanna P."/>
            <person name="Winkler S."/>
            <person name="Jermiin L.S."/>
            <person name="Skirmuntt E.C."/>
            <person name="Katzourakis A."/>
            <person name="Burkitt-Gray L."/>
            <person name="Ray D.A."/>
            <person name="Sullivan K.A.M."/>
            <person name="Roscito J.G."/>
            <person name="Kirilenko B.M."/>
            <person name="Davalos L.M."/>
            <person name="Corthals A.P."/>
            <person name="Power M.L."/>
            <person name="Jones G."/>
            <person name="Ransome R.D."/>
            <person name="Dechmann D.K.N."/>
            <person name="Locatelli A.G."/>
            <person name="Puechmaille S.J."/>
            <person name="Fedrigo O."/>
            <person name="Jarvis E.D."/>
            <person name="Hiller M."/>
            <person name="Vernes S.C."/>
            <person name="Myers E.W."/>
            <person name="Teeling E.C."/>
        </authorList>
    </citation>
    <scope>NUCLEOTIDE SEQUENCE [LARGE SCALE GENOMIC DNA]</scope>
    <source>
        <strain evidence="1">MPipKuh1</strain>
        <tissue evidence="1">Flight muscle</tissue>
    </source>
</reference>